<evidence type="ECO:0000313" key="1">
    <source>
        <dbReference type="EMBL" id="KAL0564018.1"/>
    </source>
</evidence>
<reference evidence="1 2" key="1">
    <citation type="submission" date="2024-02" db="EMBL/GenBank/DDBJ databases">
        <title>A draft genome for the cacao thread blight pathogen Marasmius crinis-equi.</title>
        <authorList>
            <person name="Cohen S.P."/>
            <person name="Baruah I.K."/>
            <person name="Amoako-Attah I."/>
            <person name="Bukari Y."/>
            <person name="Meinhardt L.W."/>
            <person name="Bailey B.A."/>
        </authorList>
    </citation>
    <scope>NUCLEOTIDE SEQUENCE [LARGE SCALE GENOMIC DNA]</scope>
    <source>
        <strain evidence="1 2">GH-76</strain>
    </source>
</reference>
<accession>A0ABR3EMA1</accession>
<keyword evidence="2" id="KW-1185">Reference proteome</keyword>
<dbReference type="Proteomes" id="UP001465976">
    <property type="component" value="Unassembled WGS sequence"/>
</dbReference>
<organism evidence="1 2">
    <name type="scientific">Marasmius crinis-equi</name>
    <dbReference type="NCBI Taxonomy" id="585013"/>
    <lineage>
        <taxon>Eukaryota</taxon>
        <taxon>Fungi</taxon>
        <taxon>Dikarya</taxon>
        <taxon>Basidiomycota</taxon>
        <taxon>Agaricomycotina</taxon>
        <taxon>Agaricomycetes</taxon>
        <taxon>Agaricomycetidae</taxon>
        <taxon>Agaricales</taxon>
        <taxon>Marasmiineae</taxon>
        <taxon>Marasmiaceae</taxon>
        <taxon>Marasmius</taxon>
    </lineage>
</organism>
<protein>
    <submittedName>
        <fullName evidence="1">Uncharacterized protein</fullName>
    </submittedName>
</protein>
<sequence length="177" mass="20359">MEATFNLDLANLSNAPVEWFGQKYDQHKMPPVGVVQEVLWELFEINFRYELIALDRICHTTGASKGECEDEVLNLFGHFCSSLIPEHLAWGREGFAHENLNERCVALWGLYMVMEGWSGSRYAMPRPLVEGSRCLKLWEQEVVDGQDLFHYEVTLVTHYIATFATVFGRAPILPHRL</sequence>
<comment type="caution">
    <text evidence="1">The sequence shown here is derived from an EMBL/GenBank/DDBJ whole genome shotgun (WGS) entry which is preliminary data.</text>
</comment>
<gene>
    <name evidence="1" type="ORF">V5O48_018038</name>
</gene>
<dbReference type="EMBL" id="JBAHYK010003048">
    <property type="protein sequence ID" value="KAL0564018.1"/>
    <property type="molecule type" value="Genomic_DNA"/>
</dbReference>
<evidence type="ECO:0000313" key="2">
    <source>
        <dbReference type="Proteomes" id="UP001465976"/>
    </source>
</evidence>
<name>A0ABR3EMA1_9AGAR</name>
<proteinExistence type="predicted"/>